<reference evidence="1 2" key="1">
    <citation type="submission" date="2014-09" db="EMBL/GenBank/DDBJ databases">
        <authorList>
            <person name="Lapin J.S."/>
            <person name="Pope W.H."/>
            <person name="Hua J."/>
            <person name="Ford M.E."/>
            <person name="Conway J.F."/>
            <person name="Hatfull G.F."/>
            <person name="Hendrix R.W."/>
        </authorList>
    </citation>
    <scope>NUCLEOTIDE SEQUENCE [LARGE SCALE GENOMIC DNA]</scope>
</reference>
<protein>
    <submittedName>
        <fullName evidence="1">Uncharacterized protein</fullName>
    </submittedName>
</protein>
<evidence type="ECO:0000313" key="1">
    <source>
        <dbReference type="EMBL" id="AIT14085.1"/>
    </source>
</evidence>
<accession>A0A097EXE6</accession>
<keyword evidence="2" id="KW-1185">Reference proteome</keyword>
<dbReference type="EMBL" id="KM507819">
    <property type="protein sequence ID" value="AIT14085.1"/>
    <property type="molecule type" value="Genomic_DNA"/>
</dbReference>
<evidence type="ECO:0000313" key="2">
    <source>
        <dbReference type="Proteomes" id="UP000029889"/>
    </source>
</evidence>
<sequence length="97" mass="11363">MISTSVNESIVADVEMVKECADETLRDMYINDLITEYGSRGVHEFIRLSGELMKNRIRMKLNVHPKAWAFTLKYAEDIVNLRRTEVYERLHNGMLDK</sequence>
<organism evidence="1 2">
    <name type="scientific">Escherichia phage 121Q</name>
    <dbReference type="NCBI Taxonomy" id="1555202"/>
    <lineage>
        <taxon>Viruses</taxon>
        <taxon>Duplodnaviria</taxon>
        <taxon>Heunggongvirae</taxon>
        <taxon>Uroviricota</taxon>
        <taxon>Caudoviricetes</taxon>
        <taxon>Asteriusvirus</taxon>
        <taxon>Asteriusvirus av121Q</taxon>
    </lineage>
</organism>
<name>A0A097EXE6_9CAUD</name>
<dbReference type="RefSeq" id="YP_009101782.1">
    <property type="nucleotide sequence ID" value="NC_025447.1"/>
</dbReference>
<proteinExistence type="predicted"/>
<dbReference type="Proteomes" id="UP000029889">
    <property type="component" value="Segment"/>
</dbReference>
<dbReference type="KEGG" id="vg:22111235"/>
<gene>
    <name evidence="1" type="primary">195</name>
    <name evidence="1" type="ORF">PBI_121Q_195</name>
</gene>
<dbReference type="GeneID" id="22111235"/>